<name>M0LLE0_NATLA</name>
<dbReference type="Gene3D" id="3.40.50.620">
    <property type="entry name" value="HUPs"/>
    <property type="match status" value="1"/>
</dbReference>
<dbReference type="CDD" id="cd00293">
    <property type="entry name" value="USP-like"/>
    <property type="match status" value="1"/>
</dbReference>
<dbReference type="InterPro" id="IPR006015">
    <property type="entry name" value="Universal_stress_UspA"/>
</dbReference>
<comment type="caution">
    <text evidence="3">The sequence shown here is derived from an EMBL/GenBank/DDBJ whole genome shotgun (WGS) entry which is preliminary data.</text>
</comment>
<dbReference type="PRINTS" id="PR01438">
    <property type="entry name" value="UNVRSLSTRESS"/>
</dbReference>
<dbReference type="InParanoid" id="M0LLE0"/>
<evidence type="ECO:0000313" key="4">
    <source>
        <dbReference type="Proteomes" id="UP000011555"/>
    </source>
</evidence>
<dbReference type="STRING" id="358396.CHINAEXTREME_12175"/>
<dbReference type="InterPro" id="IPR014729">
    <property type="entry name" value="Rossmann-like_a/b/a_fold"/>
</dbReference>
<dbReference type="PANTHER" id="PTHR46268:SF24">
    <property type="entry name" value="UNIVERSAL STRESS PROTEIN"/>
    <property type="match status" value="1"/>
</dbReference>
<evidence type="ECO:0000259" key="2">
    <source>
        <dbReference type="Pfam" id="PF00582"/>
    </source>
</evidence>
<dbReference type="eggNOG" id="arCOG02053">
    <property type="taxonomic scope" value="Archaea"/>
</dbReference>
<comment type="similarity">
    <text evidence="1">Belongs to the universal stress protein A family.</text>
</comment>
<dbReference type="PATRIC" id="fig|358396.7.peg.1920"/>
<reference evidence="3 4" key="1">
    <citation type="journal article" date="2014" name="PLoS Genet.">
        <title>Phylogenetically driven sequencing of extremely halophilic archaea reveals strategies for static and dynamic osmo-response.</title>
        <authorList>
            <person name="Becker E.A."/>
            <person name="Seitzer P.M."/>
            <person name="Tritt A."/>
            <person name="Larsen D."/>
            <person name="Krusor M."/>
            <person name="Yao A.I."/>
            <person name="Wu D."/>
            <person name="Madern D."/>
            <person name="Eisen J.A."/>
            <person name="Darling A.E."/>
            <person name="Facciotti M.T."/>
        </authorList>
    </citation>
    <scope>NUCLEOTIDE SEQUENCE [LARGE SCALE GENOMIC DNA]</scope>
    <source>
        <strain evidence="3 4">AJ5</strain>
    </source>
</reference>
<gene>
    <name evidence="3" type="ORF">C445_09468</name>
</gene>
<evidence type="ECO:0000256" key="1">
    <source>
        <dbReference type="ARBA" id="ARBA00008791"/>
    </source>
</evidence>
<feature type="domain" description="UspA" evidence="2">
    <location>
        <begin position="6"/>
        <end position="141"/>
    </location>
</feature>
<organism evidence="3 4">
    <name type="scientific">Natronobacterium lacisalsi AJ5</name>
    <dbReference type="NCBI Taxonomy" id="358396"/>
    <lineage>
        <taxon>Archaea</taxon>
        <taxon>Methanobacteriati</taxon>
        <taxon>Methanobacteriota</taxon>
        <taxon>Stenosarchaea group</taxon>
        <taxon>Halobacteria</taxon>
        <taxon>Halobacteriales</taxon>
        <taxon>Natrialbaceae</taxon>
        <taxon>Natronobacterium</taxon>
    </lineage>
</organism>
<dbReference type="Proteomes" id="UP000011555">
    <property type="component" value="Unassembled WGS sequence"/>
</dbReference>
<proteinExistence type="inferred from homology"/>
<evidence type="ECO:0000313" key="3">
    <source>
        <dbReference type="EMBL" id="EMA33264.1"/>
    </source>
</evidence>
<dbReference type="InterPro" id="IPR006016">
    <property type="entry name" value="UspA"/>
</dbReference>
<dbReference type="Pfam" id="PF00582">
    <property type="entry name" value="Usp"/>
    <property type="match status" value="1"/>
</dbReference>
<dbReference type="PANTHER" id="PTHR46268">
    <property type="entry name" value="STRESS RESPONSE PROTEIN NHAX"/>
    <property type="match status" value="1"/>
</dbReference>
<sequence length="141" mass="15414">MELPNMHVLVPIDDSDPAEQALEYALAEYPDADITALHVIDPYETSVDAWFADQDYLADLEAEAETLLETARERADDHGASIDTDSVVGKPAREITDYVEEADVDEVVIGSHGRRGTSRVLLGSVAETVVRRAPVPVIVVR</sequence>
<protein>
    <submittedName>
        <fullName evidence="3">UspA domain-containing protein</fullName>
    </submittedName>
</protein>
<dbReference type="EMBL" id="AOLZ01000037">
    <property type="protein sequence ID" value="EMA33264.1"/>
    <property type="molecule type" value="Genomic_DNA"/>
</dbReference>
<dbReference type="AlphaFoldDB" id="M0LLE0"/>
<dbReference type="SUPFAM" id="SSF52402">
    <property type="entry name" value="Adenine nucleotide alpha hydrolases-like"/>
    <property type="match status" value="1"/>
</dbReference>
<keyword evidence="4" id="KW-1185">Reference proteome</keyword>
<accession>M0LLE0</accession>